<dbReference type="InterPro" id="IPR029050">
    <property type="entry name" value="Immunoprotect_excell_Ig-like"/>
</dbReference>
<dbReference type="Proteomes" id="UP000006820">
    <property type="component" value="Chromosome"/>
</dbReference>
<keyword evidence="1" id="KW-0732">Signal</keyword>
<accession>Q5Z1R7</accession>
<reference evidence="3 4" key="1">
    <citation type="journal article" date="2004" name="Proc. Natl. Acad. Sci. U.S.A.">
        <title>The complete genomic sequence of Nocardia farcinica IFM 10152.</title>
        <authorList>
            <person name="Ishikawa J."/>
            <person name="Yamashita A."/>
            <person name="Mikami Y."/>
            <person name="Hoshino Y."/>
            <person name="Kurita H."/>
            <person name="Hotta K."/>
            <person name="Shiba T."/>
            <person name="Hattori M."/>
        </authorList>
    </citation>
    <scope>NUCLEOTIDE SEQUENCE [LARGE SCALE GENOMIC DNA]</scope>
    <source>
        <strain evidence="3 4">IFM 10152</strain>
    </source>
</reference>
<dbReference type="Gene3D" id="2.60.40.1240">
    <property type="match status" value="1"/>
</dbReference>
<evidence type="ECO:0000256" key="1">
    <source>
        <dbReference type="ARBA" id="ARBA00022729"/>
    </source>
</evidence>
<feature type="domain" description="DUF4352" evidence="2">
    <location>
        <begin position="56"/>
        <end position="167"/>
    </location>
</feature>
<keyword evidence="4" id="KW-1185">Reference proteome</keyword>
<dbReference type="STRING" id="247156.NFA_7790"/>
<dbReference type="Pfam" id="PF11611">
    <property type="entry name" value="DUF4352"/>
    <property type="match status" value="1"/>
</dbReference>
<dbReference type="eggNOG" id="COG0515">
    <property type="taxonomic scope" value="Bacteria"/>
</dbReference>
<dbReference type="EMBL" id="AP006618">
    <property type="protein sequence ID" value="BAD55624.1"/>
    <property type="molecule type" value="Genomic_DNA"/>
</dbReference>
<dbReference type="PROSITE" id="PS51257">
    <property type="entry name" value="PROKAR_LIPOPROTEIN"/>
    <property type="match status" value="1"/>
</dbReference>
<dbReference type="InterPro" id="IPR029051">
    <property type="entry name" value="DUF4352"/>
</dbReference>
<proteinExistence type="predicted"/>
<gene>
    <name evidence="3" type="ordered locus">NFA_7790</name>
</gene>
<evidence type="ECO:0000259" key="2">
    <source>
        <dbReference type="Pfam" id="PF11611"/>
    </source>
</evidence>
<dbReference type="HOGENOM" id="CLU_1509102_0_0_11"/>
<evidence type="ECO:0000313" key="3">
    <source>
        <dbReference type="EMBL" id="BAD55624.1"/>
    </source>
</evidence>
<organism evidence="3 4">
    <name type="scientific">Nocardia farcinica (strain IFM 10152)</name>
    <dbReference type="NCBI Taxonomy" id="247156"/>
    <lineage>
        <taxon>Bacteria</taxon>
        <taxon>Bacillati</taxon>
        <taxon>Actinomycetota</taxon>
        <taxon>Actinomycetes</taxon>
        <taxon>Mycobacteriales</taxon>
        <taxon>Nocardiaceae</taxon>
        <taxon>Nocardia</taxon>
    </lineage>
</organism>
<dbReference type="KEGG" id="nfa:NFA_7790"/>
<evidence type="ECO:0000313" key="4">
    <source>
        <dbReference type="Proteomes" id="UP000006820"/>
    </source>
</evidence>
<sequence>MRQRHSPRAVGPRRLPVRIVIALTAICLWGTGCGGTAAGGDSGPEELPIPARSTLPVRDGALEFVVTRVEFGATHLGGPVTGADAAGRFAVARVEVTNTGDEPITFDYAHQQLIDSRGTAHTPDLPGSMSLNGEFRHDYNPGVGTTLQLAFDLPADTAPATLVLRAAPASPGAAIALR</sequence>
<dbReference type="AlphaFoldDB" id="Q5Z1R7"/>
<name>Q5Z1R7_NOCFA</name>
<protein>
    <recommendedName>
        <fullName evidence="2">DUF4352 domain-containing protein</fullName>
    </recommendedName>
</protein>